<accession>A0A0F8YV17</accession>
<dbReference type="InterPro" id="IPR024459">
    <property type="entry name" value="Acb1-like_N"/>
</dbReference>
<evidence type="ECO:0000259" key="1">
    <source>
        <dbReference type="Pfam" id="PF06381"/>
    </source>
</evidence>
<evidence type="ECO:0000313" key="2">
    <source>
        <dbReference type="EMBL" id="KKK77640.1"/>
    </source>
</evidence>
<proteinExistence type="predicted"/>
<gene>
    <name evidence="2" type="ORF">LCGC14_2851550</name>
</gene>
<feature type="non-terminal residue" evidence="2">
    <location>
        <position position="1"/>
    </location>
</feature>
<organism evidence="2">
    <name type="scientific">marine sediment metagenome</name>
    <dbReference type="NCBI Taxonomy" id="412755"/>
    <lineage>
        <taxon>unclassified sequences</taxon>
        <taxon>metagenomes</taxon>
        <taxon>ecological metagenomes</taxon>
    </lineage>
</organism>
<sequence length="396" mass="43912">FGGKRDLYEIFGYKSKLEYQDFLARYVRQDIAKRIVKAPPAATWIGKPKITGAGAAFDAAWKKLVTKHSLWAKLEKADRLAGIGQFGILLIGYSDGGALDQPVRSGGGETEVLYLQTYTEGSVNILKFISDPNNPRFALPEIYEIDAADPDTASIKTGTTTVRTKSKTFKVHHTRVLHIAEDTLEDGVLGTPRLSCVYNLLDDLLKIAGGSAETYWLAGNRGMQADIDKEMELTPEDEKALSDEIEEYQHELRRFIRIRGVTLKPMGSDVADPSGVFDVTVSLISAATGMPRRILLGAEAGQLASEQDRANWADRISERQIDFAEPEILRPFITMNVNAKALPEPKEDYEVEWPSAFRMSPLEDAQMMAQQARAAVNLSRQAQFGDPITTLEEARD</sequence>
<dbReference type="EMBL" id="LAZR01054860">
    <property type="protein sequence ID" value="KKK77640.1"/>
    <property type="molecule type" value="Genomic_DNA"/>
</dbReference>
<feature type="non-terminal residue" evidence="2">
    <location>
        <position position="396"/>
    </location>
</feature>
<comment type="caution">
    <text evidence="2">The sequence shown here is derived from an EMBL/GenBank/DDBJ whole genome shotgun (WGS) entry which is preliminary data.</text>
</comment>
<name>A0A0F8YV17_9ZZZZ</name>
<dbReference type="AlphaFoldDB" id="A0A0F8YV17"/>
<protein>
    <recommendedName>
        <fullName evidence="1">Anti-CBASS protein Acb1-like N-terminal domain-containing protein</fullName>
    </recommendedName>
</protein>
<dbReference type="Pfam" id="PF06381">
    <property type="entry name" value="Phage_portal_3"/>
    <property type="match status" value="1"/>
</dbReference>
<reference evidence="2" key="1">
    <citation type="journal article" date="2015" name="Nature">
        <title>Complex archaea that bridge the gap between prokaryotes and eukaryotes.</title>
        <authorList>
            <person name="Spang A."/>
            <person name="Saw J.H."/>
            <person name="Jorgensen S.L."/>
            <person name="Zaremba-Niedzwiedzka K."/>
            <person name="Martijn J."/>
            <person name="Lind A.E."/>
            <person name="van Eijk R."/>
            <person name="Schleper C."/>
            <person name="Guy L."/>
            <person name="Ettema T.J."/>
        </authorList>
    </citation>
    <scope>NUCLEOTIDE SEQUENCE</scope>
</reference>
<feature type="domain" description="Anti-CBASS protein Acb1-like N-terminal" evidence="1">
    <location>
        <begin position="22"/>
        <end position="375"/>
    </location>
</feature>